<keyword evidence="1" id="KW-0677">Repeat</keyword>
<organism evidence="8 9">
    <name type="scientific">Porites lobata</name>
    <dbReference type="NCBI Taxonomy" id="104759"/>
    <lineage>
        <taxon>Eukaryota</taxon>
        <taxon>Metazoa</taxon>
        <taxon>Cnidaria</taxon>
        <taxon>Anthozoa</taxon>
        <taxon>Hexacorallia</taxon>
        <taxon>Scleractinia</taxon>
        <taxon>Fungiina</taxon>
        <taxon>Poritidae</taxon>
        <taxon>Porites</taxon>
    </lineage>
</organism>
<dbReference type="PROSITE" id="PS50005">
    <property type="entry name" value="TPR"/>
    <property type="match status" value="1"/>
</dbReference>
<feature type="region of interest" description="Disordered" evidence="5">
    <location>
        <begin position="2055"/>
        <end position="2081"/>
    </location>
</feature>
<feature type="domain" description="ZU5" evidence="6">
    <location>
        <begin position="1161"/>
        <end position="1239"/>
    </location>
</feature>
<dbReference type="Pfam" id="PF13424">
    <property type="entry name" value="TPR_12"/>
    <property type="match status" value="2"/>
</dbReference>
<dbReference type="Gene3D" id="2.60.220.30">
    <property type="match status" value="1"/>
</dbReference>
<name>A0ABN8QL55_9CNID</name>
<evidence type="ECO:0000313" key="8">
    <source>
        <dbReference type="EMBL" id="CAH3166178.1"/>
    </source>
</evidence>
<keyword evidence="4" id="KW-0175">Coiled coil</keyword>
<evidence type="ECO:0000259" key="6">
    <source>
        <dbReference type="Pfam" id="PF00791"/>
    </source>
</evidence>
<protein>
    <submittedName>
        <fullName evidence="8">Uncharacterized protein</fullName>
    </submittedName>
</protein>
<dbReference type="Pfam" id="PF13181">
    <property type="entry name" value="TPR_8"/>
    <property type="match status" value="1"/>
</dbReference>
<evidence type="ECO:0000256" key="2">
    <source>
        <dbReference type="ARBA" id="ARBA00022803"/>
    </source>
</evidence>
<accession>A0ABN8QL55</accession>
<evidence type="ECO:0000256" key="4">
    <source>
        <dbReference type="SAM" id="Coils"/>
    </source>
</evidence>
<dbReference type="SMART" id="SM00028">
    <property type="entry name" value="TPR"/>
    <property type="match status" value="4"/>
</dbReference>
<keyword evidence="9" id="KW-1185">Reference proteome</keyword>
<dbReference type="InterPro" id="IPR000906">
    <property type="entry name" value="ZU5_dom"/>
</dbReference>
<feature type="domain" description="NB-ARC" evidence="7">
    <location>
        <begin position="119"/>
        <end position="221"/>
    </location>
</feature>
<evidence type="ECO:0000313" key="9">
    <source>
        <dbReference type="Proteomes" id="UP001159405"/>
    </source>
</evidence>
<evidence type="ECO:0000256" key="5">
    <source>
        <dbReference type="SAM" id="MobiDB-lite"/>
    </source>
</evidence>
<dbReference type="InterPro" id="IPR019734">
    <property type="entry name" value="TPR_rpt"/>
</dbReference>
<dbReference type="SUPFAM" id="SSF48452">
    <property type="entry name" value="TPR-like"/>
    <property type="match status" value="1"/>
</dbReference>
<evidence type="ECO:0000259" key="7">
    <source>
        <dbReference type="Pfam" id="PF00931"/>
    </source>
</evidence>
<evidence type="ECO:0000256" key="3">
    <source>
        <dbReference type="PROSITE-ProRule" id="PRU00339"/>
    </source>
</evidence>
<dbReference type="Proteomes" id="UP001159405">
    <property type="component" value="Unassembled WGS sequence"/>
</dbReference>
<feature type="repeat" description="TPR" evidence="3">
    <location>
        <begin position="674"/>
        <end position="707"/>
    </location>
</feature>
<sequence length="2081" mass="238232">MASAHREFTMYVQDIPPDLDQLLKYVASELEKEELESVVKSIKNTFKGKFEEQQDEDLYSCFLLFASQGLLSGKNLTLLERFVASKISKSKEIKQRIEQFKAKSQEEVLLTKEELKGRQKDLEDVMTRLMGSKPAIVNLFGSSGEGKTTLGKEICQKWPGKHHIWVDLREVTEMKDVYFHIMLALDTNKTIITYDENPVIEQLRTLREEERGDVLLVLDNVDNFSGGDEEAEGLRTDFMVFLGRLFSKKDGKEKAQIKVLLISRRSFRSDGQRQECKKKEQSLDEITEYKELEILEKKISMEIFQKASGITLTANIEMEQLVEMCKRKPLLLHGMAAILRQEIADTEKLLKAIEQGLTEAENEERAAPTTEESLDDRNVWDFRAEGIDERQLSCIRKMFFLLPSDTLRYSAVAVSLFCRPFSVEAAAFVLDKDTAEAVILLEGLRNSELLSADPEAKEVVYDIHPLIRSFIRSVGSSPVFKDIYLKAERRFCDLYMEKMKDIALIMDKDFLSAFDQFDLDKPNFELALDISFNLDYLHISNKYKESIMMCYLFEAMFDASQRQKIFNSWAEVALDDGKEGSLFRAAMKCQETLQVLEIQGWRNAKDVLRSAENSLNRVCKEYKNSELYRLARSSFLYAEGEINYRKENISIALKSLSDSLGILEEILKNHTSTTRCLNAIGNCHNHVGNFEEALKFYKRAYEMRKTISGSKNHLDLPLFVGQIGTVYDGLKQYEKAITCYGEAIELYKELKRSGILHLALFYRNIANSYALQKDFEKAYKWAMAAYEMRKNILGNHPHTARSAFQVGEICKALEEYDEAEEFLAEAWQLEKSLGNANHSAVRDRIVKSYEAILQGETKKQFQREALEFYQRFWDEEAEFTYANKSVIDEINKRLANSGDRKMIRKYEEEALKFYEEAWNSPDLQQQPDYQREDILQNVLHLSKSLRKKEMHTKYQQEALKFYERQLLEKTSMTSQDRKDLLYRLQHLAKSQDDKEKECKYKELYELHVKAQLTTAVEVIKAPVRDQELQPSGISNSGVYERNDTSKLKVEPPFYIRSTPEISGTPQGSIFTTLSDSVLSPPITSGVGSFSERQPRILPIARPITPPLRHTPKSSALHVTFDAILVSEDEDYEISETVSFKDRDVSGKNKSSQLQTENLARIITSEGGVVSGEDVLLKIPPEAVGRPVYIQVTKEDASKYYGPILQKDLENDVRVCAPILRLQPSGYRFIKPVKLSATYRINDCKGEDFLILHGTEKRDGKITWHDVTQNSSIERTFTSVVVTTEIRGFSMIAALLRLSVIRTKDIVTRLNLFAFSYTMAALVSAQKNELVLLFVSQDVYNETFYRNHESSALVQLKAQGFTEVQVRSIGEQDEKRIYNSESLQVSICLGEDYKFLDSESCNFHFTVESYVWWNTGHVIKLQLENTKDIRILCGKISVTGQYGHRSERHFCESDLNGYVMELMGAKGEICNFLPIAHKLMMPKRLVDQVLRSWKNEDQQLELMLQYWMNENEVLDDHQALRKDLEGLQHVCRVTQRGQMHVRHLRELATKISGLQQENSDLAKNLECKIQNLCKSIFRDCCIELEHLSDKIERAASSINHIDYLEKHGALTKDVALIYKRICSSATGVPQFIIENFLSVVPQLIQTMKEVYVHEEISQVQNGLRGLPDKDLEHFVSNVRYAERKNKVWPLVGQMCKVLEDLCLQNCGKKSTAEIEKWANGLALLSMLEFLKPFFQQCPQDIRLHTRLELFSCNLRNIMLGLMDVAEEAFVRDLSDVVLSLIAFAKFEPSKLVRFELFDITGALLDCNAIENLKYDRHHDSYSQHFYIRNESDGELQVHALACVLIDGLICKIGAFQSVVLLHPSGESVFDKCMTRFCGVAVARQKDKDSENFRMALCSTQKEKLSDALDVLRGELSEDLIDFKKSVITPCHLTMRSVPGRRDAVLSLRLVYKWGSEAVSVDSSDFLPFADSTADGAWIPEVQIKGLTGPDELAQEARSALAQASGVGNTFPLDTFDTQGMRKHTVINCEKIEYHFHKTDNYMKGHVCVVGDQTTLNDQSSSQRALQEGTASDPMRHITDGRR</sequence>
<feature type="compositionally biased region" description="Basic and acidic residues" evidence="5">
    <location>
        <begin position="2072"/>
        <end position="2081"/>
    </location>
</feature>
<keyword evidence="2 3" id="KW-0802">TPR repeat</keyword>
<dbReference type="PANTHER" id="PTHR45641:SF1">
    <property type="entry name" value="AAA+ ATPASE DOMAIN-CONTAINING PROTEIN"/>
    <property type="match status" value="1"/>
</dbReference>
<dbReference type="InterPro" id="IPR027417">
    <property type="entry name" value="P-loop_NTPase"/>
</dbReference>
<feature type="coiled-coil region" evidence="4">
    <location>
        <begin position="336"/>
        <end position="363"/>
    </location>
</feature>
<dbReference type="Pfam" id="PF00931">
    <property type="entry name" value="NB-ARC"/>
    <property type="match status" value="1"/>
</dbReference>
<dbReference type="InterPro" id="IPR002182">
    <property type="entry name" value="NB-ARC"/>
</dbReference>
<dbReference type="InterPro" id="IPR011990">
    <property type="entry name" value="TPR-like_helical_dom_sf"/>
</dbReference>
<comment type="caution">
    <text evidence="8">The sequence shown here is derived from an EMBL/GenBank/DDBJ whole genome shotgun (WGS) entry which is preliminary data.</text>
</comment>
<dbReference type="EMBL" id="CALNXK010000136">
    <property type="protein sequence ID" value="CAH3166178.1"/>
    <property type="molecule type" value="Genomic_DNA"/>
</dbReference>
<dbReference type="PANTHER" id="PTHR45641">
    <property type="entry name" value="TETRATRICOPEPTIDE REPEAT PROTEIN (AFU_ORTHOLOGUE AFUA_6G03870)"/>
    <property type="match status" value="1"/>
</dbReference>
<dbReference type="SUPFAM" id="SSF52540">
    <property type="entry name" value="P-loop containing nucleoside triphosphate hydrolases"/>
    <property type="match status" value="1"/>
</dbReference>
<dbReference type="Pfam" id="PF00791">
    <property type="entry name" value="ZU5"/>
    <property type="match status" value="1"/>
</dbReference>
<evidence type="ECO:0000256" key="1">
    <source>
        <dbReference type="ARBA" id="ARBA00022737"/>
    </source>
</evidence>
<proteinExistence type="predicted"/>
<dbReference type="Gene3D" id="3.40.50.300">
    <property type="entry name" value="P-loop containing nucleotide triphosphate hydrolases"/>
    <property type="match status" value="1"/>
</dbReference>
<reference evidence="8 9" key="1">
    <citation type="submission" date="2022-05" db="EMBL/GenBank/DDBJ databases">
        <authorList>
            <consortium name="Genoscope - CEA"/>
            <person name="William W."/>
        </authorList>
    </citation>
    <scope>NUCLEOTIDE SEQUENCE [LARGE SCALE GENOMIC DNA]</scope>
</reference>
<dbReference type="Gene3D" id="1.25.40.10">
    <property type="entry name" value="Tetratricopeptide repeat domain"/>
    <property type="match status" value="2"/>
</dbReference>
<gene>
    <name evidence="8" type="ORF">PLOB_00007653</name>
</gene>